<name>A0A9K3D7C0_9EUKA</name>
<feature type="non-terminal residue" evidence="1">
    <location>
        <position position="1"/>
    </location>
</feature>
<dbReference type="EMBL" id="BDIP01005598">
    <property type="protein sequence ID" value="GIQ89942.1"/>
    <property type="molecule type" value="Genomic_DNA"/>
</dbReference>
<protein>
    <submittedName>
        <fullName evidence="1">Uncharacterized protein</fullName>
    </submittedName>
</protein>
<dbReference type="AlphaFoldDB" id="A0A9K3D7C0"/>
<proteinExistence type="predicted"/>
<reference evidence="1 2" key="1">
    <citation type="journal article" date="2018" name="PLoS ONE">
        <title>The draft genome of Kipferlia bialata reveals reductive genome evolution in fornicate parasites.</title>
        <authorList>
            <person name="Tanifuji G."/>
            <person name="Takabayashi S."/>
            <person name="Kume K."/>
            <person name="Takagi M."/>
            <person name="Nakayama T."/>
            <person name="Kamikawa R."/>
            <person name="Inagaki Y."/>
            <person name="Hashimoto T."/>
        </authorList>
    </citation>
    <scope>NUCLEOTIDE SEQUENCE [LARGE SCALE GENOMIC DNA]</scope>
    <source>
        <strain evidence="1">NY0173</strain>
    </source>
</reference>
<evidence type="ECO:0000313" key="1">
    <source>
        <dbReference type="EMBL" id="GIQ89942.1"/>
    </source>
</evidence>
<accession>A0A9K3D7C0</accession>
<organism evidence="1 2">
    <name type="scientific">Kipferlia bialata</name>
    <dbReference type="NCBI Taxonomy" id="797122"/>
    <lineage>
        <taxon>Eukaryota</taxon>
        <taxon>Metamonada</taxon>
        <taxon>Carpediemonas-like organisms</taxon>
        <taxon>Kipferlia</taxon>
    </lineage>
</organism>
<gene>
    <name evidence="1" type="ORF">KIPB_012563</name>
</gene>
<evidence type="ECO:0000313" key="2">
    <source>
        <dbReference type="Proteomes" id="UP000265618"/>
    </source>
</evidence>
<comment type="caution">
    <text evidence="1">The sequence shown here is derived from an EMBL/GenBank/DDBJ whole genome shotgun (WGS) entry which is preliminary data.</text>
</comment>
<sequence>MAIVYGYIDEVCQDMAKEDREFDGSTIVSRVPLPFVTDPKKAHSVTRPLKAGDEGAEVVITIEPATVVKASPTCPTPELLENCLNRVFHLALALHSPYKRRGVKYMTEEIKVPGDARPHIRKAFDLARMWRGFTLSVALTEAGAVAVHE</sequence>
<dbReference type="Proteomes" id="UP000265618">
    <property type="component" value="Unassembled WGS sequence"/>
</dbReference>
<keyword evidence="2" id="KW-1185">Reference proteome</keyword>